<reference evidence="3 4" key="1">
    <citation type="submission" date="2017-12" db="EMBL/GenBank/DDBJ databases">
        <authorList>
            <person name="Pombert J.-F."/>
            <person name="Haag K.L."/>
            <person name="Ebert D."/>
        </authorList>
    </citation>
    <scope>NUCLEOTIDE SEQUENCE [LARGE SCALE GENOMIC DNA]</scope>
    <source>
        <strain evidence="3">IL-G-3</strain>
    </source>
</reference>
<sequence length="327" mass="36563">MLLKLRFFIFVLCSIVKADSMRKEIIGKHINIFTAKGDERRLVMADNMLGFSHLDAIVGDMDKVVFEKVKDNRYRITVNGRKMCYFNSRKNIEPCKSEKEEEDGWAVETGGDAFMIRSKYKSKVLGRPRKCLAIDMTKRFGKNSFSVKAAQCSAQDDNQLFLFRDYINPEDPPPQNTNDPDSSESSSSVKEDQPILTAMKEHGCATPSKVETTIVKRPNTPSPPPPQQTYSSSSAPIQQYSVPVQPINSTTYPTAYNTAYNYAYANSTPHQSLPSPTYNRSTSACSTNSLLPPSSSSQYYYVNSNSISNLAAPQTYTTNTLPTLLCQ</sequence>
<organism evidence="3 4">
    <name type="scientific">Hamiltosporidium tvaerminnensis</name>
    <dbReference type="NCBI Taxonomy" id="1176355"/>
    <lineage>
        <taxon>Eukaryota</taxon>
        <taxon>Fungi</taxon>
        <taxon>Fungi incertae sedis</taxon>
        <taxon>Microsporidia</taxon>
        <taxon>Dubosqiidae</taxon>
        <taxon>Hamiltosporidium</taxon>
    </lineage>
</organism>
<dbReference type="AlphaFoldDB" id="A0A4Q9LTE4"/>
<gene>
    <name evidence="3" type="ORF">CWI38_1008p0040</name>
</gene>
<feature type="region of interest" description="Disordered" evidence="1">
    <location>
        <begin position="214"/>
        <end position="235"/>
    </location>
</feature>
<name>A0A4Q9LTE4_9MICR</name>
<accession>A0A4Q9LTE4</accession>
<evidence type="ECO:0000313" key="4">
    <source>
        <dbReference type="Proteomes" id="UP000292282"/>
    </source>
</evidence>
<evidence type="ECO:0000313" key="3">
    <source>
        <dbReference type="EMBL" id="TBU11859.1"/>
    </source>
</evidence>
<evidence type="ECO:0000256" key="2">
    <source>
        <dbReference type="SAM" id="SignalP"/>
    </source>
</evidence>
<feature type="chain" id="PRO_5020409021" description="Ricin B lectin domain-containing protein" evidence="2">
    <location>
        <begin position="19"/>
        <end position="327"/>
    </location>
</feature>
<keyword evidence="4" id="KW-1185">Reference proteome</keyword>
<keyword evidence="2" id="KW-0732">Signal</keyword>
<feature type="signal peptide" evidence="2">
    <location>
        <begin position="1"/>
        <end position="18"/>
    </location>
</feature>
<feature type="region of interest" description="Disordered" evidence="1">
    <location>
        <begin position="165"/>
        <end position="191"/>
    </location>
</feature>
<proteinExistence type="predicted"/>
<dbReference type="VEuPathDB" id="MicrosporidiaDB:CWI38_1008p0040"/>
<dbReference type="EMBL" id="PITK01001008">
    <property type="protein sequence ID" value="TBU11859.1"/>
    <property type="molecule type" value="Genomic_DNA"/>
</dbReference>
<evidence type="ECO:0000256" key="1">
    <source>
        <dbReference type="SAM" id="MobiDB-lite"/>
    </source>
</evidence>
<evidence type="ECO:0008006" key="5">
    <source>
        <dbReference type="Google" id="ProtNLM"/>
    </source>
</evidence>
<comment type="caution">
    <text evidence="3">The sequence shown here is derived from an EMBL/GenBank/DDBJ whole genome shotgun (WGS) entry which is preliminary data.</text>
</comment>
<protein>
    <recommendedName>
        <fullName evidence="5">Ricin B lectin domain-containing protein</fullName>
    </recommendedName>
</protein>
<dbReference type="Proteomes" id="UP000292282">
    <property type="component" value="Unassembled WGS sequence"/>
</dbReference>